<sequence length="134" mass="15899">MNELVNNLKLALKSFRQIKFYCKCFKTSPYTKTYLMQIHQFILFLKIKNSRQKYLAEDLMQINNKINSNIKSSSIIVPVIVIKNFLINKAIKNLTIKFCYQNKQKNIDVFNFSRFIKNILKTISKVGYKKGEFQ</sequence>
<dbReference type="EMBL" id="CP009910">
    <property type="protein sequence ID" value="AJA90225.1"/>
    <property type="molecule type" value="Genomic_DNA"/>
</dbReference>
<organism evidence="1 2">
    <name type="scientific">Borreliella chilensis</name>
    <dbReference type="NCBI Taxonomy" id="1245910"/>
    <lineage>
        <taxon>Bacteria</taxon>
        <taxon>Pseudomonadati</taxon>
        <taxon>Spirochaetota</taxon>
        <taxon>Spirochaetia</taxon>
        <taxon>Spirochaetales</taxon>
        <taxon>Borreliaceae</taxon>
        <taxon>Borreliella</taxon>
    </lineage>
</organism>
<dbReference type="STRING" id="1245910.OY14_01990"/>
<dbReference type="KEGG" id="bchi:OY14_01990"/>
<evidence type="ECO:0000313" key="2">
    <source>
        <dbReference type="Proteomes" id="UP000030940"/>
    </source>
</evidence>
<dbReference type="AlphaFoldDB" id="A0A0A7UVV7"/>
<proteinExistence type="predicted"/>
<keyword evidence="2" id="KW-1185">Reference proteome</keyword>
<evidence type="ECO:0000313" key="1">
    <source>
        <dbReference type="EMBL" id="AJA90225.1"/>
    </source>
</evidence>
<dbReference type="Proteomes" id="UP000030940">
    <property type="component" value="Chromosome"/>
</dbReference>
<name>A0A0A7UVV7_9SPIR</name>
<reference evidence="1 2" key="1">
    <citation type="journal article" date="2015" name="Genome Announc.">
        <title>Genome Sequence of Borrelia chilensis VA1, a South American Member of the Lyme Borreliosis Group.</title>
        <authorList>
            <person name="Huang W."/>
            <person name="Ojaimi C."/>
            <person name="Fallon J.T."/>
            <person name="Travisany D."/>
            <person name="Maass A."/>
            <person name="Ivanova L."/>
            <person name="Tomova A."/>
            <person name="Gonzalez-Acuna D."/>
            <person name="Godfrey H.P."/>
            <person name="Cabello F.C."/>
        </authorList>
    </citation>
    <scope>NUCLEOTIDE SEQUENCE [LARGE SCALE GENOMIC DNA]</scope>
    <source>
        <strain evidence="1 2">VA1</strain>
    </source>
</reference>
<dbReference type="HOGENOM" id="CLU_1851298_0_0_12"/>
<accession>A0A0A7UVV7</accession>
<protein>
    <submittedName>
        <fullName evidence="1">Uncharacterized protein</fullName>
    </submittedName>
</protein>
<gene>
    <name evidence="1" type="ORF">OY14_01990</name>
</gene>